<feature type="non-terminal residue" evidence="2">
    <location>
        <position position="66"/>
    </location>
</feature>
<evidence type="ECO:0000256" key="1">
    <source>
        <dbReference type="SAM" id="MobiDB-lite"/>
    </source>
</evidence>
<feature type="non-terminal residue" evidence="2">
    <location>
        <position position="1"/>
    </location>
</feature>
<feature type="region of interest" description="Disordered" evidence="1">
    <location>
        <begin position="39"/>
        <end position="66"/>
    </location>
</feature>
<accession>A0A2K3KSJ5</accession>
<name>A0A2K3KSJ5_TRIPR</name>
<reference evidence="2 3" key="1">
    <citation type="journal article" date="2014" name="Am. J. Bot.">
        <title>Genome assembly and annotation for red clover (Trifolium pratense; Fabaceae).</title>
        <authorList>
            <person name="Istvanek J."/>
            <person name="Jaros M."/>
            <person name="Krenek A."/>
            <person name="Repkova J."/>
        </authorList>
    </citation>
    <scope>NUCLEOTIDE SEQUENCE [LARGE SCALE GENOMIC DNA]</scope>
    <source>
        <strain evidence="3">cv. Tatra</strain>
        <tissue evidence="2">Young leaves</tissue>
    </source>
</reference>
<dbReference type="EMBL" id="ASHM01108053">
    <property type="protein sequence ID" value="PNX69256.1"/>
    <property type="molecule type" value="Genomic_DNA"/>
</dbReference>
<sequence length="66" mass="7332">GLVVATFCYLQFFPPPYHPEGWGPYAYFRMLEETRDMAGVPNAQNGSQEAQVANQEGQSHHGCMGL</sequence>
<comment type="caution">
    <text evidence="2">The sequence shown here is derived from an EMBL/GenBank/DDBJ whole genome shotgun (WGS) entry which is preliminary data.</text>
</comment>
<gene>
    <name evidence="2" type="ORF">L195_g056618</name>
</gene>
<reference evidence="2 3" key="2">
    <citation type="journal article" date="2017" name="Front. Plant Sci.">
        <title>Gene Classification and Mining of Molecular Markers Useful in Red Clover (Trifolium pratense) Breeding.</title>
        <authorList>
            <person name="Istvanek J."/>
            <person name="Dluhosova J."/>
            <person name="Dluhos P."/>
            <person name="Patkova L."/>
            <person name="Nedelnik J."/>
            <person name="Repkova J."/>
        </authorList>
    </citation>
    <scope>NUCLEOTIDE SEQUENCE [LARGE SCALE GENOMIC DNA]</scope>
    <source>
        <strain evidence="3">cv. Tatra</strain>
        <tissue evidence="2">Young leaves</tissue>
    </source>
</reference>
<dbReference type="STRING" id="57577.A0A2K3KSJ5"/>
<dbReference type="AlphaFoldDB" id="A0A2K3KSJ5"/>
<dbReference type="Proteomes" id="UP000236291">
    <property type="component" value="Unassembled WGS sequence"/>
</dbReference>
<proteinExistence type="predicted"/>
<feature type="compositionally biased region" description="Polar residues" evidence="1">
    <location>
        <begin position="42"/>
        <end position="57"/>
    </location>
</feature>
<organism evidence="2 3">
    <name type="scientific">Trifolium pratense</name>
    <name type="common">Red clover</name>
    <dbReference type="NCBI Taxonomy" id="57577"/>
    <lineage>
        <taxon>Eukaryota</taxon>
        <taxon>Viridiplantae</taxon>
        <taxon>Streptophyta</taxon>
        <taxon>Embryophyta</taxon>
        <taxon>Tracheophyta</taxon>
        <taxon>Spermatophyta</taxon>
        <taxon>Magnoliopsida</taxon>
        <taxon>eudicotyledons</taxon>
        <taxon>Gunneridae</taxon>
        <taxon>Pentapetalae</taxon>
        <taxon>rosids</taxon>
        <taxon>fabids</taxon>
        <taxon>Fabales</taxon>
        <taxon>Fabaceae</taxon>
        <taxon>Papilionoideae</taxon>
        <taxon>50 kb inversion clade</taxon>
        <taxon>NPAAA clade</taxon>
        <taxon>Hologalegina</taxon>
        <taxon>IRL clade</taxon>
        <taxon>Trifolieae</taxon>
        <taxon>Trifolium</taxon>
    </lineage>
</organism>
<dbReference type="ExpressionAtlas" id="A0A2K3KSJ5">
    <property type="expression patterns" value="baseline"/>
</dbReference>
<evidence type="ECO:0000313" key="3">
    <source>
        <dbReference type="Proteomes" id="UP000236291"/>
    </source>
</evidence>
<evidence type="ECO:0000313" key="2">
    <source>
        <dbReference type="EMBL" id="PNX69256.1"/>
    </source>
</evidence>
<protein>
    <submittedName>
        <fullName evidence="2">Lipid phosphate phosphatase</fullName>
    </submittedName>
</protein>